<dbReference type="Gene3D" id="2.40.50.180">
    <property type="entry name" value="CheA-289, Domain 4"/>
    <property type="match status" value="1"/>
</dbReference>
<dbReference type="GO" id="GO:0006935">
    <property type="term" value="P:chemotaxis"/>
    <property type="evidence" value="ECO:0007669"/>
    <property type="project" value="InterPro"/>
</dbReference>
<evidence type="ECO:0000313" key="4">
    <source>
        <dbReference type="Proteomes" id="UP000034024"/>
    </source>
</evidence>
<dbReference type="InterPro" id="IPR036061">
    <property type="entry name" value="CheW-like_dom_sf"/>
</dbReference>
<protein>
    <submittedName>
        <fullName evidence="3">Chemotaxis signal transduction protein</fullName>
    </submittedName>
</protein>
<evidence type="ECO:0000313" key="2">
    <source>
        <dbReference type="EMBL" id="AKH17620.1"/>
    </source>
</evidence>
<accession>A0A0F7JSL7</accession>
<dbReference type="RefSeq" id="WP_046844188.1">
    <property type="nucleotide sequence ID" value="NZ_CP011389.1"/>
</dbReference>
<evidence type="ECO:0000313" key="3">
    <source>
        <dbReference type="EMBL" id="MDR6220568.1"/>
    </source>
</evidence>
<dbReference type="SUPFAM" id="SSF50341">
    <property type="entry name" value="CheW-like"/>
    <property type="match status" value="1"/>
</dbReference>
<dbReference type="EMBL" id="CP011389">
    <property type="protein sequence ID" value="AKH17620.1"/>
    <property type="molecule type" value="Genomic_DNA"/>
</dbReference>
<dbReference type="PATRIC" id="fig|1309411.5.peg.2420"/>
<evidence type="ECO:0000259" key="1">
    <source>
        <dbReference type="PROSITE" id="PS50851"/>
    </source>
</evidence>
<dbReference type="SMART" id="SM00260">
    <property type="entry name" value="CheW"/>
    <property type="match status" value="1"/>
</dbReference>
<proteinExistence type="predicted"/>
<reference evidence="2 4" key="1">
    <citation type="submission" date="2015-01" db="EMBL/GenBank/DDBJ databases">
        <title>Deinococcus soli/N5/whole genome sequencing.</title>
        <authorList>
            <person name="Kim M.K."/>
            <person name="Srinivasan S."/>
            <person name="Lee J.-J."/>
        </authorList>
    </citation>
    <scope>NUCLEOTIDE SEQUENCE [LARGE SCALE GENOMIC DNA]</scope>
    <source>
        <strain evidence="2 4">N5</strain>
    </source>
</reference>
<dbReference type="InterPro" id="IPR002545">
    <property type="entry name" value="CheW-lke_dom"/>
</dbReference>
<keyword evidence="4" id="KW-1185">Reference proteome</keyword>
<gene>
    <name evidence="3" type="ORF">J2Y00_004192</name>
    <name evidence="2" type="ORF">SY84_11895</name>
</gene>
<name>A0A0F7JSL7_9DEIO</name>
<sequence length="126" mass="13040">MPDALLVRVQDTRLALPLSGEQTIAEVGPLAPLPHGQPLLRGLTTLQGRAVPLLDLAPLLGHPAAAPQLMVLTSLEGERVALLVDEVYGVSSLPTPPPGTALLLDVPGGPLLNPAALARDLRDHLG</sequence>
<feature type="domain" description="CheW-like" evidence="1">
    <location>
        <begin position="1"/>
        <end position="126"/>
    </location>
</feature>
<dbReference type="GO" id="GO:0007165">
    <property type="term" value="P:signal transduction"/>
    <property type="evidence" value="ECO:0007669"/>
    <property type="project" value="InterPro"/>
</dbReference>
<dbReference type="KEGG" id="dch:SY84_11895"/>
<dbReference type="OrthoDB" id="72020at2"/>
<organism evidence="2 4">
    <name type="scientific">Deinococcus soli</name>
    <name type="common">ex Cha et al. 2016</name>
    <dbReference type="NCBI Taxonomy" id="1309411"/>
    <lineage>
        <taxon>Bacteria</taxon>
        <taxon>Thermotogati</taxon>
        <taxon>Deinococcota</taxon>
        <taxon>Deinococci</taxon>
        <taxon>Deinococcales</taxon>
        <taxon>Deinococcaceae</taxon>
        <taxon>Deinococcus</taxon>
    </lineage>
</organism>
<dbReference type="AlphaFoldDB" id="A0A0F7JSL7"/>
<dbReference type="Pfam" id="PF01584">
    <property type="entry name" value="CheW"/>
    <property type="match status" value="1"/>
</dbReference>
<dbReference type="EMBL" id="JAVDQK010000014">
    <property type="protein sequence ID" value="MDR6220568.1"/>
    <property type="molecule type" value="Genomic_DNA"/>
</dbReference>
<reference evidence="3" key="2">
    <citation type="submission" date="2023-07" db="EMBL/GenBank/DDBJ databases">
        <title>Sorghum-associated microbial communities from plants grown in Nebraska, USA.</title>
        <authorList>
            <person name="Schachtman D."/>
        </authorList>
    </citation>
    <scope>NUCLEOTIDE SEQUENCE</scope>
    <source>
        <strain evidence="3">BE330</strain>
    </source>
</reference>
<dbReference type="Proteomes" id="UP000034024">
    <property type="component" value="Chromosome"/>
</dbReference>
<dbReference type="Proteomes" id="UP001185331">
    <property type="component" value="Unassembled WGS sequence"/>
</dbReference>
<dbReference type="PROSITE" id="PS50851">
    <property type="entry name" value="CHEW"/>
    <property type="match status" value="1"/>
</dbReference>